<dbReference type="EMBL" id="BSNG01000001">
    <property type="protein sequence ID" value="GLQ09230.1"/>
    <property type="molecule type" value="Genomic_DNA"/>
</dbReference>
<reference evidence="1" key="1">
    <citation type="journal article" date="2014" name="Int. J. Syst. Evol. Microbiol.">
        <title>Complete genome of a new Firmicutes species belonging to the dominant human colonic microbiota ('Ruminococcus bicirculans') reveals two chromosomes and a selective capacity to utilize plant glucans.</title>
        <authorList>
            <consortium name="NISC Comparative Sequencing Program"/>
            <person name="Wegmann U."/>
            <person name="Louis P."/>
            <person name="Goesmann A."/>
            <person name="Henrissat B."/>
            <person name="Duncan S.H."/>
            <person name="Flint H.J."/>
        </authorList>
    </citation>
    <scope>NUCLEOTIDE SEQUENCE</scope>
    <source>
        <strain evidence="1">NBRC 103855</strain>
    </source>
</reference>
<accession>A0ABQ5UBV9</accession>
<keyword evidence="2" id="KW-1185">Reference proteome</keyword>
<evidence type="ECO:0000313" key="2">
    <source>
        <dbReference type="Proteomes" id="UP001161406"/>
    </source>
</evidence>
<gene>
    <name evidence="1" type="ORF">GCM10007913_11620</name>
</gene>
<reference evidence="1" key="2">
    <citation type="submission" date="2023-01" db="EMBL/GenBank/DDBJ databases">
        <title>Draft genome sequence of Devosia yakushimensis strain NBRC 103855.</title>
        <authorList>
            <person name="Sun Q."/>
            <person name="Mori K."/>
        </authorList>
    </citation>
    <scope>NUCLEOTIDE SEQUENCE</scope>
    <source>
        <strain evidence="1">NBRC 103855</strain>
    </source>
</reference>
<organism evidence="1 2">
    <name type="scientific">Devosia yakushimensis</name>
    <dbReference type="NCBI Taxonomy" id="470028"/>
    <lineage>
        <taxon>Bacteria</taxon>
        <taxon>Pseudomonadati</taxon>
        <taxon>Pseudomonadota</taxon>
        <taxon>Alphaproteobacteria</taxon>
        <taxon>Hyphomicrobiales</taxon>
        <taxon>Devosiaceae</taxon>
        <taxon>Devosia</taxon>
    </lineage>
</organism>
<dbReference type="RefSeq" id="WP_284388812.1">
    <property type="nucleotide sequence ID" value="NZ_BSNG01000001.1"/>
</dbReference>
<evidence type="ECO:0000313" key="1">
    <source>
        <dbReference type="EMBL" id="GLQ09230.1"/>
    </source>
</evidence>
<proteinExistence type="predicted"/>
<dbReference type="Proteomes" id="UP001161406">
    <property type="component" value="Unassembled WGS sequence"/>
</dbReference>
<sequence>MSLNAAPPIKFSAPVLNAAGELSSLHERVDRLADRLSGAAPRNVARGTGDPIGEDAGEFDLVEGAGRHLLVTIQAIHEALDRIEQRLG</sequence>
<comment type="caution">
    <text evidence="1">The sequence shown here is derived from an EMBL/GenBank/DDBJ whole genome shotgun (WGS) entry which is preliminary data.</text>
</comment>
<name>A0ABQ5UBV9_9HYPH</name>
<protein>
    <submittedName>
        <fullName evidence="1">Uncharacterized protein</fullName>
    </submittedName>
</protein>